<dbReference type="Proteomes" id="UP000598146">
    <property type="component" value="Unassembled WGS sequence"/>
</dbReference>
<organism evidence="1 2">
    <name type="scientific">Actinoplanes aureus</name>
    <dbReference type="NCBI Taxonomy" id="2792083"/>
    <lineage>
        <taxon>Bacteria</taxon>
        <taxon>Bacillati</taxon>
        <taxon>Actinomycetota</taxon>
        <taxon>Actinomycetes</taxon>
        <taxon>Micromonosporales</taxon>
        <taxon>Micromonosporaceae</taxon>
        <taxon>Actinoplanes</taxon>
    </lineage>
</organism>
<reference evidence="1" key="1">
    <citation type="submission" date="2020-11" db="EMBL/GenBank/DDBJ databases">
        <title>Isolation and identification of active actinomycetes.</title>
        <authorList>
            <person name="Sun X."/>
        </authorList>
    </citation>
    <scope>NUCLEOTIDE SEQUENCE</scope>
    <source>
        <strain evidence="1">NEAU-A11</strain>
    </source>
</reference>
<dbReference type="EMBL" id="JADQTO010000041">
    <property type="protein sequence ID" value="MBG0568598.1"/>
    <property type="molecule type" value="Genomic_DNA"/>
</dbReference>
<proteinExistence type="predicted"/>
<comment type="caution">
    <text evidence="1">The sequence shown here is derived from an EMBL/GenBank/DDBJ whole genome shotgun (WGS) entry which is preliminary data.</text>
</comment>
<accession>A0A931CJP0</accession>
<gene>
    <name evidence="1" type="ORF">I4J89_44970</name>
</gene>
<dbReference type="AlphaFoldDB" id="A0A931CJP0"/>
<keyword evidence="2" id="KW-1185">Reference proteome</keyword>
<protein>
    <submittedName>
        <fullName evidence="1">Uncharacterized protein</fullName>
    </submittedName>
</protein>
<name>A0A931CJP0_9ACTN</name>
<evidence type="ECO:0000313" key="1">
    <source>
        <dbReference type="EMBL" id="MBG0568598.1"/>
    </source>
</evidence>
<sequence length="148" mass="16887">MGASHWDYYVPYQSDLQAALDDLRRHVFATGDYWWAVPYELGTSAADFPNRPQTEDELWADETVQECGTHSILDMRWVVTKVKDADYGTVRAVGEEEALERLGVTKLTRAHVKALEPLAEQRWFGRCAILHSSAGEPEEIYFWGYSGD</sequence>
<evidence type="ECO:0000313" key="2">
    <source>
        <dbReference type="Proteomes" id="UP000598146"/>
    </source>
</evidence>